<reference evidence="3 4" key="1">
    <citation type="submission" date="2022-05" db="EMBL/GenBank/DDBJ databases">
        <authorList>
            <consortium name="Genoscope - CEA"/>
            <person name="William W."/>
        </authorList>
    </citation>
    <scope>NUCLEOTIDE SEQUENCE [LARGE SCALE GENOMIC DNA]</scope>
</reference>
<feature type="region of interest" description="Disordered" evidence="1">
    <location>
        <begin position="1784"/>
        <end position="1812"/>
    </location>
</feature>
<dbReference type="InterPro" id="IPR026616">
    <property type="entry name" value="TEX15"/>
</dbReference>
<feature type="compositionally biased region" description="Basic and acidic residues" evidence="1">
    <location>
        <begin position="1541"/>
        <end position="1593"/>
    </location>
</feature>
<feature type="region of interest" description="Disordered" evidence="1">
    <location>
        <begin position="684"/>
        <end position="704"/>
    </location>
</feature>
<dbReference type="EMBL" id="CALNXI010000027">
    <property type="protein sequence ID" value="CAH3015706.1"/>
    <property type="molecule type" value="Genomic_DNA"/>
</dbReference>
<feature type="compositionally biased region" description="Polar residues" evidence="1">
    <location>
        <begin position="1632"/>
        <end position="1660"/>
    </location>
</feature>
<comment type="caution">
    <text evidence="3">The sequence shown here is derived from an EMBL/GenBank/DDBJ whole genome shotgun (WGS) entry which is preliminary data.</text>
</comment>
<feature type="compositionally biased region" description="Basic and acidic residues" evidence="1">
    <location>
        <begin position="1724"/>
        <end position="1757"/>
    </location>
</feature>
<accession>A0ABN8LJD4</accession>
<feature type="compositionally biased region" description="Polar residues" evidence="1">
    <location>
        <begin position="688"/>
        <end position="703"/>
    </location>
</feature>
<feature type="region of interest" description="Disordered" evidence="1">
    <location>
        <begin position="901"/>
        <end position="940"/>
    </location>
</feature>
<feature type="region of interest" description="Disordered" evidence="1">
    <location>
        <begin position="481"/>
        <end position="558"/>
    </location>
</feature>
<feature type="compositionally biased region" description="Basic and acidic residues" evidence="1">
    <location>
        <begin position="1672"/>
        <end position="1689"/>
    </location>
</feature>
<feature type="compositionally biased region" description="Basic and acidic residues" evidence="1">
    <location>
        <begin position="549"/>
        <end position="558"/>
    </location>
</feature>
<feature type="region of interest" description="Disordered" evidence="1">
    <location>
        <begin position="1541"/>
        <end position="1600"/>
    </location>
</feature>
<gene>
    <name evidence="3" type="ORF">PEVE_00020060</name>
</gene>
<feature type="domain" description="TASOR pseudo-PARP" evidence="2">
    <location>
        <begin position="84"/>
        <end position="232"/>
    </location>
</feature>
<feature type="region of interest" description="Disordered" evidence="1">
    <location>
        <begin position="1864"/>
        <end position="1884"/>
    </location>
</feature>
<dbReference type="InterPro" id="IPR022188">
    <property type="entry name" value="TASOR_DUF3715"/>
</dbReference>
<protein>
    <recommendedName>
        <fullName evidence="2">TASOR pseudo-PARP domain-containing protein</fullName>
    </recommendedName>
</protein>
<evidence type="ECO:0000259" key="2">
    <source>
        <dbReference type="Pfam" id="PF12509"/>
    </source>
</evidence>
<dbReference type="Gene3D" id="3.90.228.10">
    <property type="match status" value="1"/>
</dbReference>
<keyword evidence="4" id="KW-1185">Reference proteome</keyword>
<dbReference type="PANTHER" id="PTHR22380:SF1">
    <property type="entry name" value="TESTIS-EXPRESSED PROTEIN 15"/>
    <property type="match status" value="1"/>
</dbReference>
<feature type="region of interest" description="Disordered" evidence="1">
    <location>
        <begin position="1419"/>
        <end position="1439"/>
    </location>
</feature>
<feature type="region of interest" description="Disordered" evidence="1">
    <location>
        <begin position="1622"/>
        <end position="1757"/>
    </location>
</feature>
<proteinExistence type="predicted"/>
<organism evidence="3 4">
    <name type="scientific">Porites evermanni</name>
    <dbReference type="NCBI Taxonomy" id="104178"/>
    <lineage>
        <taxon>Eukaryota</taxon>
        <taxon>Metazoa</taxon>
        <taxon>Cnidaria</taxon>
        <taxon>Anthozoa</taxon>
        <taxon>Hexacorallia</taxon>
        <taxon>Scleractinia</taxon>
        <taxon>Fungiina</taxon>
        <taxon>Poritidae</taxon>
        <taxon>Porites</taxon>
    </lineage>
</organism>
<sequence>MVLSNMEVRAFHPTTFKIPRKERRPSEDCQYTLPGDSREAKDIENAVKRQTWDLNDLDRAVSISQIKKVDNPNLEREYHEKKAELRHNGRSLKELSEQLAFCVETEESRVKEICRSGLECSGVDHTLGDGDMGVTVWKCPDLCLKALHWPSSRSACLIVFKVVKGRVKSVMPRLSSDTPHLEPTPNHDCHICRNTTSSSVTDFTTLLRNTQYYLYEYNDEGLPSLRPRHCLPFAVIHLKRNELSSPHSPKLRSLMSVEKPVSPGKEHPKHMEECKSMTFSDEAGILAWRGLVMSGEKSLGRVSLLAGHKLGFNFMKSYLDVSRKISLTQLAKILPGDIMCAWNFPLIFRGHTLSLCTMKPAQGQTSESFTSFTRGLVIKAKSAGVVCIDPCTTMFLVPSCKLAVYLGFCETESPLRVFCIICRRQTTALSPRSVWPLTSPFSPPFNSRAANHSNTGSSAGYESTAIEPSLLDLKTKHKAKIVVSPTEKSPRLSPKRPSPRQDVKRSLSFSYSSPKDATKPLQRTARSASSPERLRLQDDSARPRIQSDISRDSDERKSNFIANDSPVIGCGLREVKSLNLDYAEDGKNSLEVSTAELEEGLKTAPDTQEMLSTELTRLLTLGKQKDTANCSHSDSESEKPLVKHTNANTLPNVLSVSFSSMCRRERHQTGELVETPSVVADECPNDPCLSNESGSRTLTNTASPPDISQLESIWDLHDNLQTVDMEILESLPSSITVGQAFSFSTPHAFNGVSTAQASLEKVVCSKTILPESSTTESVQNMPVTVTAKQLLGEAAGNSTTNPTNFIAHTVSPANDQLVVLCDTKSPDTDSTNHGDDVGLSREPESHDIVMCVDMSISTDDESEVFDKNDGSETLDRNLICENHNWQTAMLANSQLLQNSSKKNSDWSKSLSIDEGARSREQSVSPVCKGAEAGGSDSEMSLDCAEGNSLSFDRPYSFKSSPDTVEKQSKPRNSVLSGSAANILIQKNCSLDENTSLSTSCAQSCSKVLESSLSPRKFPKLCIERLKALQGALKTATGLNANQPDRNTCSPCKLVIHPQNTKEPEPDKDCVERFDSMGVSVTEQGSEGTKPPMFGLSAVETQDSVIPTKSQPCEGGVIEMSLIEDWGFVPGSSSCNETHLTDEAFGPLDVEEEEYEIDSIDGDPVVEPFETGPYIDECDIPEPEVVVCSPSEPMETFTFRFPGIPAVDEDENGMSETTEDKTHLVEESLVVPEFCTEVVVSSLENFVSEVGLPEESSLENESEIPESVVVVEGDKVDSIVCISHSSQNVANGCLSTLPKKDVFCSGDVKELENTGSKQQCSERLEECEKECLGPLLKRDEQQIVEVAKAERPVGQPVILKGSQMVESTKDGDVPIYLNLDREPCEITTQKRPAATLEDVLQVQMDDVIVGGSKVELPARERKGGWHEVSSPNVQEREKGSGCEGLLSEIQVKRNGTDDEREGAVTSEENEEVDNRCSVMTLPEARDPGYSIEEEKQDCLVKGKETASRDIAIGDESKAMYLSASSPRLLQANTNMTHNKTVEGRSERLENTEKLLGKTEEEGKEINHEAESKSETEKERCPDNLSSKEREEEVKCTSSSQNRVEKTKCSDFFLNCHRVENSEELEPVKDMTKSPVQSVRKSNFGNVESKSVSPATTTQWTVKSLDRSGTTRMRNNETNETFLREHLKQEPLESTGKNLVWSTPKNKTRKRERKVNNSFAVVPSPRESKVETAKDDTSSKKLAEKTSKTEEVKKPSERTMKSAVVSDTVKANVKCKVTEKGDKLGTNIVKSAGTPSVISPPPSSNRKSDAQASQVKSKVCHQGVYYQDTQNKSEPKSAVVSDTVEANVKCKETEKSDKLGTNIVKSAGAPSVISPPPSSNRKTDAQASQVKSKVCYQGVYYQDTQNKSEPLIAMQWDNIVRSMKRKCTEEGYILAKQPKLTPTHNEAVENRGALKNLTPPPPLVSLDREMNRSQQVHGMPRAMLCESNIRDPRIHRPYPRRPQFEYMLPTVHYYNERKYFKANTEHHSYPCWVSPLPTPFPVNNRGTEIPPNPWWYQQRGVMPHDHRANRQHFDPVYPIHGNCGVPVPQPGNPAFPPKPGLLPNPWKRGLLPDPWHPRSNPCYTPHPLVTPR</sequence>
<dbReference type="Proteomes" id="UP001159427">
    <property type="component" value="Unassembled WGS sequence"/>
</dbReference>
<evidence type="ECO:0000313" key="3">
    <source>
        <dbReference type="EMBL" id="CAH3015706.1"/>
    </source>
</evidence>
<name>A0ABN8LJD4_9CNID</name>
<feature type="compositionally biased region" description="Polar residues" evidence="1">
    <location>
        <begin position="1693"/>
        <end position="1703"/>
    </location>
</feature>
<dbReference type="PANTHER" id="PTHR22380">
    <property type="entry name" value="TESTIS-EXPRESSED PROTEIN 15"/>
    <property type="match status" value="1"/>
</dbReference>
<evidence type="ECO:0000313" key="4">
    <source>
        <dbReference type="Proteomes" id="UP001159427"/>
    </source>
</evidence>
<evidence type="ECO:0000256" key="1">
    <source>
        <dbReference type="SAM" id="MobiDB-lite"/>
    </source>
</evidence>
<feature type="compositionally biased region" description="Basic and acidic residues" evidence="1">
    <location>
        <begin position="532"/>
        <end position="542"/>
    </location>
</feature>
<dbReference type="Pfam" id="PF12509">
    <property type="entry name" value="DUF3715"/>
    <property type="match status" value="1"/>
</dbReference>